<evidence type="ECO:0000313" key="2">
    <source>
        <dbReference type="EMBL" id="QBP40234.1"/>
    </source>
</evidence>
<sequence length="157" mass="17692">MYVMSTFEHSIYVELALSALEMKSISKENILAVPLNNRKEDRKLFDTIHYSDGLSLFDLAVSLATAFAVVGSSVGFRLEWGPIIWGILYAIIGFIIGLLINLLKVKKKKKNRLKKGKTSELIIIVHCLSDQVQMVEQIMWDNLALGVAKMDNSFTQE</sequence>
<proteinExistence type="predicted"/>
<organism evidence="2 3">
    <name type="scientific">Paenisporosarcina antarctica</name>
    <dbReference type="NCBI Taxonomy" id="417367"/>
    <lineage>
        <taxon>Bacteria</taxon>
        <taxon>Bacillati</taxon>
        <taxon>Bacillota</taxon>
        <taxon>Bacilli</taxon>
        <taxon>Bacillales</taxon>
        <taxon>Caryophanaceae</taxon>
        <taxon>Paenisporosarcina</taxon>
    </lineage>
</organism>
<gene>
    <name evidence="2" type="ORF">E2636_03305</name>
</gene>
<reference evidence="2 3" key="1">
    <citation type="submission" date="2019-03" db="EMBL/GenBank/DDBJ databases">
        <title>Complete genome sequence of Paenisporosarcina antarctica CGMCC 1.6503T.</title>
        <authorList>
            <person name="Rong J.-C."/>
            <person name="Chi N.-Y."/>
            <person name="Zhang Q.-F."/>
        </authorList>
    </citation>
    <scope>NUCLEOTIDE SEQUENCE [LARGE SCALE GENOMIC DNA]</scope>
    <source>
        <strain evidence="2 3">CGMCC 1.6503</strain>
    </source>
</reference>
<evidence type="ECO:0000313" key="3">
    <source>
        <dbReference type="Proteomes" id="UP000294292"/>
    </source>
</evidence>
<protein>
    <submittedName>
        <fullName evidence="2">Uncharacterized protein</fullName>
    </submittedName>
</protein>
<keyword evidence="1" id="KW-1133">Transmembrane helix</keyword>
<dbReference type="OrthoDB" id="1683109at2"/>
<dbReference type="AlphaFoldDB" id="A0A4P6ZVP4"/>
<accession>A0A4P6ZVP4</accession>
<keyword evidence="3" id="KW-1185">Reference proteome</keyword>
<dbReference type="KEGG" id="panc:E2636_03305"/>
<evidence type="ECO:0000256" key="1">
    <source>
        <dbReference type="SAM" id="Phobius"/>
    </source>
</evidence>
<dbReference type="Proteomes" id="UP000294292">
    <property type="component" value="Chromosome"/>
</dbReference>
<feature type="transmembrane region" description="Helical" evidence="1">
    <location>
        <begin position="56"/>
        <end position="76"/>
    </location>
</feature>
<name>A0A4P6ZVP4_9BACL</name>
<dbReference type="EMBL" id="CP038015">
    <property type="protein sequence ID" value="QBP40234.1"/>
    <property type="molecule type" value="Genomic_DNA"/>
</dbReference>
<keyword evidence="1" id="KW-0812">Transmembrane</keyword>
<keyword evidence="1" id="KW-0472">Membrane</keyword>
<dbReference type="RefSeq" id="WP_134208971.1">
    <property type="nucleotide sequence ID" value="NZ_CP038015.1"/>
</dbReference>
<feature type="transmembrane region" description="Helical" evidence="1">
    <location>
        <begin position="82"/>
        <end position="103"/>
    </location>
</feature>